<name>A0ABT2WGX9_9BACI</name>
<comment type="caution">
    <text evidence="2">The sequence shown here is derived from an EMBL/GenBank/DDBJ whole genome shotgun (WGS) entry which is preliminary data.</text>
</comment>
<evidence type="ECO:0000259" key="1">
    <source>
        <dbReference type="PROSITE" id="PS51186"/>
    </source>
</evidence>
<keyword evidence="3" id="KW-1185">Reference proteome</keyword>
<reference evidence="2 3" key="1">
    <citation type="submission" date="2022-10" db="EMBL/GenBank/DDBJ databases">
        <title>Description of Fervidibacillus gen. nov. in the family Fervidibacillaceae fam. nov. with two species, Fervidibacillus albus sp. nov., and Fervidibacillus halotolerans sp. nov., isolated from tidal flat sediments.</title>
        <authorList>
            <person name="Kwon K.K."/>
            <person name="Yang S.-H."/>
        </authorList>
    </citation>
    <scope>NUCLEOTIDE SEQUENCE [LARGE SCALE GENOMIC DNA]</scope>
    <source>
        <strain evidence="2 3">DSM 23332</strain>
    </source>
</reference>
<sequence length="149" mass="17432">MNIRKATINDIWKLVDLRKVQLIDEGQEPMSDVDQHMYEFFKNRFMEDSIIQYLVEDRGEIIATGAVIFYEFPPSFTNISGIRAYIANMYTKDEYRGQGLAKKILNKLIEEVKAKGLTKIFLQASEMGRPVYKKVGFHEVEYYLEMDLS</sequence>
<protein>
    <submittedName>
        <fullName evidence="2">GNAT family N-acetyltransferase</fullName>
    </submittedName>
</protein>
<dbReference type="SUPFAM" id="SSF55729">
    <property type="entry name" value="Acyl-CoA N-acyltransferases (Nat)"/>
    <property type="match status" value="1"/>
</dbReference>
<dbReference type="PANTHER" id="PTHR42791:SF1">
    <property type="entry name" value="N-ACETYLTRANSFERASE DOMAIN-CONTAINING PROTEIN"/>
    <property type="match status" value="1"/>
</dbReference>
<dbReference type="RefSeq" id="WP_173658102.1">
    <property type="nucleotide sequence ID" value="NZ_JAOUSE010000004.1"/>
</dbReference>
<dbReference type="InterPro" id="IPR052523">
    <property type="entry name" value="Trichothecene_AcTrans"/>
</dbReference>
<evidence type="ECO:0000313" key="3">
    <source>
        <dbReference type="Proteomes" id="UP001208656"/>
    </source>
</evidence>
<dbReference type="CDD" id="cd04301">
    <property type="entry name" value="NAT_SF"/>
    <property type="match status" value="1"/>
</dbReference>
<proteinExistence type="predicted"/>
<gene>
    <name evidence="2" type="ORF">OEV82_02430</name>
</gene>
<dbReference type="PANTHER" id="PTHR42791">
    <property type="entry name" value="GNAT FAMILY ACETYLTRANSFERASE"/>
    <property type="match status" value="1"/>
</dbReference>
<dbReference type="Proteomes" id="UP001208656">
    <property type="component" value="Unassembled WGS sequence"/>
</dbReference>
<dbReference type="Gene3D" id="3.40.630.30">
    <property type="match status" value="1"/>
</dbReference>
<organism evidence="2 3">
    <name type="scientific">Pallidibacillus thermolactis</name>
    <dbReference type="NCBI Taxonomy" id="251051"/>
    <lineage>
        <taxon>Bacteria</taxon>
        <taxon>Bacillati</taxon>
        <taxon>Bacillota</taxon>
        <taxon>Bacilli</taxon>
        <taxon>Bacillales</taxon>
        <taxon>Bacillaceae</taxon>
        <taxon>Pallidibacillus</taxon>
    </lineage>
</organism>
<evidence type="ECO:0000313" key="2">
    <source>
        <dbReference type="EMBL" id="MCU9593312.1"/>
    </source>
</evidence>
<feature type="domain" description="N-acetyltransferase" evidence="1">
    <location>
        <begin position="1"/>
        <end position="149"/>
    </location>
</feature>
<dbReference type="Pfam" id="PF00583">
    <property type="entry name" value="Acetyltransf_1"/>
    <property type="match status" value="1"/>
</dbReference>
<dbReference type="InterPro" id="IPR016181">
    <property type="entry name" value="Acyl_CoA_acyltransferase"/>
</dbReference>
<dbReference type="EMBL" id="JAOUSE010000004">
    <property type="protein sequence ID" value="MCU9593312.1"/>
    <property type="molecule type" value="Genomic_DNA"/>
</dbReference>
<dbReference type="InterPro" id="IPR000182">
    <property type="entry name" value="GNAT_dom"/>
</dbReference>
<accession>A0ABT2WGX9</accession>
<dbReference type="PROSITE" id="PS51186">
    <property type="entry name" value="GNAT"/>
    <property type="match status" value="1"/>
</dbReference>